<keyword evidence="1" id="KW-1133">Transmembrane helix</keyword>
<gene>
    <name evidence="3" type="ORF">H9814_07295</name>
</gene>
<feature type="transmembrane region" description="Helical" evidence="1">
    <location>
        <begin position="35"/>
        <end position="57"/>
    </location>
</feature>
<proteinExistence type="predicted"/>
<protein>
    <submittedName>
        <fullName evidence="3">PH domain-containing protein</fullName>
    </submittedName>
</protein>
<keyword evidence="1" id="KW-0812">Transmembrane</keyword>
<dbReference type="AlphaFoldDB" id="A0A9D2E9M8"/>
<evidence type="ECO:0000313" key="4">
    <source>
        <dbReference type="Proteomes" id="UP000824028"/>
    </source>
</evidence>
<feature type="transmembrane region" description="Helical" evidence="1">
    <location>
        <begin position="12"/>
        <end position="29"/>
    </location>
</feature>
<dbReference type="Pfam" id="PF06713">
    <property type="entry name" value="bPH_4"/>
    <property type="match status" value="1"/>
</dbReference>
<keyword evidence="1" id="KW-0472">Membrane</keyword>
<evidence type="ECO:0000259" key="2">
    <source>
        <dbReference type="Pfam" id="PF06713"/>
    </source>
</evidence>
<comment type="caution">
    <text evidence="3">The sequence shown here is derived from an EMBL/GenBank/DDBJ whole genome shotgun (WGS) entry which is preliminary data.</text>
</comment>
<accession>A0A9D2E9M8</accession>
<dbReference type="EMBL" id="DXBX01000056">
    <property type="protein sequence ID" value="HIZ33326.1"/>
    <property type="molecule type" value="Genomic_DNA"/>
</dbReference>
<reference evidence="3" key="2">
    <citation type="submission" date="2021-04" db="EMBL/GenBank/DDBJ databases">
        <authorList>
            <person name="Gilroy R."/>
        </authorList>
    </citation>
    <scope>NUCLEOTIDE SEQUENCE</scope>
    <source>
        <strain evidence="3">ChiHjej9B8-1298</strain>
    </source>
</reference>
<organism evidence="3 4">
    <name type="scientific">Candidatus Bacteroides merdigallinarum</name>
    <dbReference type="NCBI Taxonomy" id="2838473"/>
    <lineage>
        <taxon>Bacteria</taxon>
        <taxon>Pseudomonadati</taxon>
        <taxon>Bacteroidota</taxon>
        <taxon>Bacteroidia</taxon>
        <taxon>Bacteroidales</taxon>
        <taxon>Bacteroidaceae</taxon>
        <taxon>Bacteroides</taxon>
    </lineage>
</organism>
<name>A0A9D2E9M8_9BACE</name>
<evidence type="ECO:0000313" key="3">
    <source>
        <dbReference type="EMBL" id="HIZ33326.1"/>
    </source>
</evidence>
<dbReference type="InterPro" id="IPR009589">
    <property type="entry name" value="PH_YyaB-like"/>
</dbReference>
<dbReference type="GO" id="GO:0030153">
    <property type="term" value="P:bacteriocin immunity"/>
    <property type="evidence" value="ECO:0007669"/>
    <property type="project" value="InterPro"/>
</dbReference>
<reference evidence="3" key="1">
    <citation type="journal article" date="2021" name="PeerJ">
        <title>Extensive microbial diversity within the chicken gut microbiome revealed by metagenomics and culture.</title>
        <authorList>
            <person name="Gilroy R."/>
            <person name="Ravi A."/>
            <person name="Getino M."/>
            <person name="Pursley I."/>
            <person name="Horton D.L."/>
            <person name="Alikhan N.F."/>
            <person name="Baker D."/>
            <person name="Gharbi K."/>
            <person name="Hall N."/>
            <person name="Watson M."/>
            <person name="Adriaenssens E.M."/>
            <person name="Foster-Nyarko E."/>
            <person name="Jarju S."/>
            <person name="Secka A."/>
            <person name="Antonio M."/>
            <person name="Oren A."/>
            <person name="Chaudhuri R.R."/>
            <person name="La Ragione R."/>
            <person name="Hildebrand F."/>
            <person name="Pallen M.J."/>
        </authorList>
    </citation>
    <scope>NUCLEOTIDE SEQUENCE</scope>
    <source>
        <strain evidence="3">ChiHjej9B8-1298</strain>
    </source>
</reference>
<feature type="domain" description="Uncharacterized protein YyaB-like PH" evidence="2">
    <location>
        <begin position="53"/>
        <end position="128"/>
    </location>
</feature>
<sequence>MNRIFHARIVPGQYLFLLLMAALAFWALWEKNILLAALCMLWLVFLIERLIHTTYTLTTEGTLRIDRGRFSRRRERPLSDIASVERASSMQVAGCAVVRYVLVRYKDGKHDALLPVKEEEFVRLLTKRMAEAAHP</sequence>
<dbReference type="Proteomes" id="UP000824028">
    <property type="component" value="Unassembled WGS sequence"/>
</dbReference>
<evidence type="ECO:0000256" key="1">
    <source>
        <dbReference type="SAM" id="Phobius"/>
    </source>
</evidence>